<dbReference type="RefSeq" id="XP_060340088.1">
    <property type="nucleotide sequence ID" value="XM_060469127.1"/>
</dbReference>
<evidence type="ECO:0000256" key="1">
    <source>
        <dbReference type="SAM" id="Phobius"/>
    </source>
</evidence>
<dbReference type="EMBL" id="JAUEPS010000001">
    <property type="protein sequence ID" value="KAK0470295.1"/>
    <property type="molecule type" value="Genomic_DNA"/>
</dbReference>
<organism evidence="2 3">
    <name type="scientific">Armillaria tabescens</name>
    <name type="common">Ringless honey mushroom</name>
    <name type="synonym">Agaricus tabescens</name>
    <dbReference type="NCBI Taxonomy" id="1929756"/>
    <lineage>
        <taxon>Eukaryota</taxon>
        <taxon>Fungi</taxon>
        <taxon>Dikarya</taxon>
        <taxon>Basidiomycota</taxon>
        <taxon>Agaricomycotina</taxon>
        <taxon>Agaricomycetes</taxon>
        <taxon>Agaricomycetidae</taxon>
        <taxon>Agaricales</taxon>
        <taxon>Marasmiineae</taxon>
        <taxon>Physalacriaceae</taxon>
        <taxon>Desarmillaria</taxon>
    </lineage>
</organism>
<gene>
    <name evidence="2" type="ORF">EV420DRAFT_1473359</name>
</gene>
<evidence type="ECO:0000313" key="3">
    <source>
        <dbReference type="Proteomes" id="UP001175211"/>
    </source>
</evidence>
<dbReference type="AlphaFoldDB" id="A0AA39U985"/>
<comment type="caution">
    <text evidence="2">The sequence shown here is derived from an EMBL/GenBank/DDBJ whole genome shotgun (WGS) entry which is preliminary data.</text>
</comment>
<keyword evidence="1" id="KW-1133">Transmembrane helix</keyword>
<accession>A0AA39U985</accession>
<dbReference type="Proteomes" id="UP001175211">
    <property type="component" value="Unassembled WGS sequence"/>
</dbReference>
<proteinExistence type="predicted"/>
<evidence type="ECO:0000313" key="2">
    <source>
        <dbReference type="EMBL" id="KAK0470295.1"/>
    </source>
</evidence>
<sequence length="120" mass="13031">MMLIMATREFESILWEGSPVAGYRRMFAGDLGAVAVPSTDRGMDIVSVKTNCAEVSAFLVYGRSSLPGKFIIDLYGVPPVFTISVAVAVFGSFGKETPFLTRRGDLPSPIRIDRHSLCPT</sequence>
<dbReference type="GeneID" id="85352675"/>
<feature type="transmembrane region" description="Helical" evidence="1">
    <location>
        <begin position="70"/>
        <end position="93"/>
    </location>
</feature>
<reference evidence="2" key="1">
    <citation type="submission" date="2023-06" db="EMBL/GenBank/DDBJ databases">
        <authorList>
            <consortium name="Lawrence Berkeley National Laboratory"/>
            <person name="Ahrendt S."/>
            <person name="Sahu N."/>
            <person name="Indic B."/>
            <person name="Wong-Bajracharya J."/>
            <person name="Merenyi Z."/>
            <person name="Ke H.-M."/>
            <person name="Monk M."/>
            <person name="Kocsube S."/>
            <person name="Drula E."/>
            <person name="Lipzen A."/>
            <person name="Balint B."/>
            <person name="Henrissat B."/>
            <person name="Andreopoulos B."/>
            <person name="Martin F.M."/>
            <person name="Harder C.B."/>
            <person name="Rigling D."/>
            <person name="Ford K.L."/>
            <person name="Foster G.D."/>
            <person name="Pangilinan J."/>
            <person name="Papanicolaou A."/>
            <person name="Barry K."/>
            <person name="LaButti K."/>
            <person name="Viragh M."/>
            <person name="Koriabine M."/>
            <person name="Yan M."/>
            <person name="Riley R."/>
            <person name="Champramary S."/>
            <person name="Plett K.L."/>
            <person name="Tsai I.J."/>
            <person name="Slot J."/>
            <person name="Sipos G."/>
            <person name="Plett J."/>
            <person name="Nagy L.G."/>
            <person name="Grigoriev I.V."/>
        </authorList>
    </citation>
    <scope>NUCLEOTIDE SEQUENCE</scope>
    <source>
        <strain evidence="2">CCBAS 213</strain>
    </source>
</reference>
<keyword evidence="1" id="KW-0472">Membrane</keyword>
<protein>
    <submittedName>
        <fullName evidence="2">Uncharacterized protein</fullName>
    </submittedName>
</protein>
<keyword evidence="3" id="KW-1185">Reference proteome</keyword>
<name>A0AA39U985_ARMTA</name>
<keyword evidence="1" id="KW-0812">Transmembrane</keyword>